<dbReference type="CDD" id="cd11537">
    <property type="entry name" value="NTP-PPase_RS21-C6_like"/>
    <property type="match status" value="1"/>
</dbReference>
<keyword evidence="2" id="KW-1185">Reference proteome</keyword>
<dbReference type="Proteomes" id="UP001320148">
    <property type="component" value="Chromosome"/>
</dbReference>
<dbReference type="Pfam" id="PF12643">
    <property type="entry name" value="MazG-like"/>
    <property type="match status" value="1"/>
</dbReference>
<dbReference type="SUPFAM" id="SSF101386">
    <property type="entry name" value="all-alpha NTP pyrophosphatases"/>
    <property type="match status" value="1"/>
</dbReference>
<dbReference type="RefSeq" id="WP_236890984.1">
    <property type="nucleotide sequence ID" value="NZ_AP024488.1"/>
</dbReference>
<sequence length="119" mass="13918">MEGRLMDIESIQARFRAFAREREWEPFHSPKNIAMALTVEAGELLEHFQWMTEEASFDLDSEKKEQVAQEIADVQLYLCRIADLLKIDMAEAVDRKMVINEEKYPADLVRGSAKKYTEY</sequence>
<name>A0ABN6EZL9_9BACT</name>
<accession>A0ABN6EZL9</accession>
<evidence type="ECO:0000313" key="2">
    <source>
        <dbReference type="Proteomes" id="UP001320148"/>
    </source>
</evidence>
<dbReference type="InterPro" id="IPR025984">
    <property type="entry name" value="DCTPP"/>
</dbReference>
<dbReference type="EMBL" id="AP024488">
    <property type="protein sequence ID" value="BCS94686.1"/>
    <property type="molecule type" value="Genomic_DNA"/>
</dbReference>
<protein>
    <submittedName>
        <fullName evidence="1">Nucleotide pyrophosphohydrolase</fullName>
    </submittedName>
</protein>
<dbReference type="PANTHER" id="PTHR46523">
    <property type="entry name" value="DCTP PYROPHOSPHATASE 1"/>
    <property type="match status" value="1"/>
</dbReference>
<organism evidence="1 2">
    <name type="scientific">Desulfoluna limicola</name>
    <dbReference type="NCBI Taxonomy" id="2810562"/>
    <lineage>
        <taxon>Bacteria</taxon>
        <taxon>Pseudomonadati</taxon>
        <taxon>Thermodesulfobacteriota</taxon>
        <taxon>Desulfobacteria</taxon>
        <taxon>Desulfobacterales</taxon>
        <taxon>Desulfolunaceae</taxon>
        <taxon>Desulfoluna</taxon>
    </lineage>
</organism>
<dbReference type="PIRSF" id="PIRSF029826">
    <property type="entry name" value="UCP029826_pph"/>
    <property type="match status" value="1"/>
</dbReference>
<dbReference type="PANTHER" id="PTHR46523:SF1">
    <property type="entry name" value="DCTP PYROPHOSPHATASE 1"/>
    <property type="match status" value="1"/>
</dbReference>
<evidence type="ECO:0000313" key="1">
    <source>
        <dbReference type="EMBL" id="BCS94686.1"/>
    </source>
</evidence>
<gene>
    <name evidence="1" type="ORF">DSLASN_03180</name>
</gene>
<dbReference type="InterPro" id="IPR052555">
    <property type="entry name" value="dCTP_Pyrophosphatase"/>
</dbReference>
<dbReference type="Gene3D" id="1.10.287.1080">
    <property type="entry name" value="MazG-like"/>
    <property type="match status" value="1"/>
</dbReference>
<reference evidence="1 2" key="1">
    <citation type="submission" date="2021-02" db="EMBL/GenBank/DDBJ databases">
        <title>Complete genome of Desulfoluna sp. strain ASN36.</title>
        <authorList>
            <person name="Takahashi A."/>
            <person name="Kojima H."/>
            <person name="Fukui M."/>
        </authorList>
    </citation>
    <scope>NUCLEOTIDE SEQUENCE [LARGE SCALE GENOMIC DNA]</scope>
    <source>
        <strain evidence="1 2">ASN36</strain>
    </source>
</reference>
<proteinExistence type="predicted"/>